<gene>
    <name evidence="1" type="ORF">Enr10x_54220</name>
    <name evidence="2" type="ORF">Pan153_56890</name>
</gene>
<dbReference type="RefSeq" id="WP_145451961.1">
    <property type="nucleotide sequence ID" value="NZ_CP036317.1"/>
</dbReference>
<organism evidence="1 3">
    <name type="scientific">Gimesia panareensis</name>
    <dbReference type="NCBI Taxonomy" id="2527978"/>
    <lineage>
        <taxon>Bacteria</taxon>
        <taxon>Pseudomonadati</taxon>
        <taxon>Planctomycetota</taxon>
        <taxon>Planctomycetia</taxon>
        <taxon>Planctomycetales</taxon>
        <taxon>Planctomycetaceae</taxon>
        <taxon>Gimesia</taxon>
    </lineage>
</organism>
<protein>
    <submittedName>
        <fullName evidence="1">Uncharacterized protein</fullName>
    </submittedName>
</protein>
<evidence type="ECO:0000313" key="1">
    <source>
        <dbReference type="EMBL" id="QDT30062.1"/>
    </source>
</evidence>
<accession>A0A517QEJ7</accession>
<evidence type="ECO:0000313" key="4">
    <source>
        <dbReference type="Proteomes" id="UP000320839"/>
    </source>
</evidence>
<dbReference type="Proteomes" id="UP000315647">
    <property type="component" value="Chromosome"/>
</dbReference>
<proteinExistence type="predicted"/>
<dbReference type="Proteomes" id="UP000320839">
    <property type="component" value="Chromosome"/>
</dbReference>
<dbReference type="EMBL" id="CP036317">
    <property type="protein sequence ID" value="QDV21007.1"/>
    <property type="molecule type" value="Genomic_DNA"/>
</dbReference>
<evidence type="ECO:0000313" key="2">
    <source>
        <dbReference type="EMBL" id="QDV21007.1"/>
    </source>
</evidence>
<dbReference type="AlphaFoldDB" id="A0A517QEJ7"/>
<accession>A0A518FX96</accession>
<dbReference type="OrthoDB" id="8781772at2"/>
<sequence>MKYQLVLQFTGTVIPDYDSLVDLESVLIDEIQEDGKTTVDGHDFGSSQMNLFLTVEDPQNVLSRIRGQIEHPLMDRVRAGYRAVSDKTFRAIWPESLHEFTVKSIHV</sequence>
<name>A0A517QEJ7_9PLAN</name>
<evidence type="ECO:0000313" key="3">
    <source>
        <dbReference type="Proteomes" id="UP000315647"/>
    </source>
</evidence>
<keyword evidence="3" id="KW-1185">Reference proteome</keyword>
<reference evidence="1 3" key="1">
    <citation type="submission" date="2019-03" db="EMBL/GenBank/DDBJ databases">
        <title>Deep-cultivation of Planctomycetes and their phenomic and genomic characterization uncovers novel biology.</title>
        <authorList>
            <person name="Wiegand S."/>
            <person name="Jogler M."/>
            <person name="Boedeker C."/>
            <person name="Pinto D."/>
            <person name="Vollmers J."/>
            <person name="Rivas-Marin E."/>
            <person name="Kohn T."/>
            <person name="Peeters S.H."/>
            <person name="Heuer A."/>
            <person name="Rast P."/>
            <person name="Oberbeckmann S."/>
            <person name="Bunk B."/>
            <person name="Jeske O."/>
            <person name="Meyerdierks A."/>
            <person name="Storesund J.E."/>
            <person name="Kallscheuer N."/>
            <person name="Luecker S."/>
            <person name="Lage O.M."/>
            <person name="Pohl T."/>
            <person name="Merkel B.J."/>
            <person name="Hornburger P."/>
            <person name="Mueller R.-W."/>
            <person name="Bruemmer F."/>
            <person name="Labrenz M."/>
            <person name="Spormann A.M."/>
            <person name="Op den Camp H."/>
            <person name="Overmann J."/>
            <person name="Amann R."/>
            <person name="Jetten M.S.M."/>
            <person name="Mascher T."/>
            <person name="Medema M.H."/>
            <person name="Devos D.P."/>
            <person name="Kaster A.-K."/>
            <person name="Ovreas L."/>
            <person name="Rohde M."/>
            <person name="Galperin M.Y."/>
            <person name="Jogler C."/>
        </authorList>
    </citation>
    <scope>NUCLEOTIDE SEQUENCE [LARGE SCALE GENOMIC DNA]</scope>
    <source>
        <strain evidence="1 3">Enr10</strain>
        <strain evidence="2 4">Pan153</strain>
    </source>
</reference>
<dbReference type="EMBL" id="CP037421">
    <property type="protein sequence ID" value="QDT30062.1"/>
    <property type="molecule type" value="Genomic_DNA"/>
</dbReference>